<evidence type="ECO:0000259" key="8">
    <source>
        <dbReference type="PROSITE" id="PS51123"/>
    </source>
</evidence>
<dbReference type="GO" id="GO:0009279">
    <property type="term" value="C:cell outer membrane"/>
    <property type="evidence" value="ECO:0007669"/>
    <property type="project" value="UniProtKB-SubCell"/>
</dbReference>
<keyword evidence="4" id="KW-0998">Cell outer membrane</keyword>
<feature type="chain" id="PRO_5001853420" evidence="7">
    <location>
        <begin position="29"/>
        <end position="302"/>
    </location>
</feature>
<gene>
    <name evidence="9" type="ORF">THII_1974</name>
</gene>
<dbReference type="PANTHER" id="PTHR30329:SF21">
    <property type="entry name" value="LIPOPROTEIN YIAD-RELATED"/>
    <property type="match status" value="1"/>
</dbReference>
<dbReference type="Gene3D" id="3.30.1330.60">
    <property type="entry name" value="OmpA-like domain"/>
    <property type="match status" value="1"/>
</dbReference>
<organism evidence="9 10">
    <name type="scientific">Thioploca ingrica</name>
    <dbReference type="NCBI Taxonomy" id="40754"/>
    <lineage>
        <taxon>Bacteria</taxon>
        <taxon>Pseudomonadati</taxon>
        <taxon>Pseudomonadota</taxon>
        <taxon>Gammaproteobacteria</taxon>
        <taxon>Thiotrichales</taxon>
        <taxon>Thiotrichaceae</taxon>
        <taxon>Thioploca</taxon>
    </lineage>
</organism>
<dbReference type="SUPFAM" id="SSF103088">
    <property type="entry name" value="OmpA-like"/>
    <property type="match status" value="1"/>
</dbReference>
<dbReference type="AlphaFoldDB" id="A0A090BV56"/>
<dbReference type="InterPro" id="IPR028974">
    <property type="entry name" value="TSP_type-3_rpt"/>
</dbReference>
<proteinExistence type="predicted"/>
<dbReference type="Pfam" id="PF02412">
    <property type="entry name" value="TSP_3"/>
    <property type="match status" value="3"/>
</dbReference>
<dbReference type="PRINTS" id="PR01021">
    <property type="entry name" value="OMPADOMAIN"/>
</dbReference>
<dbReference type="Pfam" id="PF00691">
    <property type="entry name" value="OmpA"/>
    <property type="match status" value="1"/>
</dbReference>
<dbReference type="Gene3D" id="4.10.1080.10">
    <property type="entry name" value="TSP type-3 repeat"/>
    <property type="match status" value="1"/>
</dbReference>
<dbReference type="STRING" id="40754.THII_1974"/>
<dbReference type="HOGENOM" id="CLU_016890_6_1_6"/>
<dbReference type="KEGG" id="tig:THII_1974"/>
<dbReference type="PANTHER" id="PTHR30329">
    <property type="entry name" value="STATOR ELEMENT OF FLAGELLAR MOTOR COMPLEX"/>
    <property type="match status" value="1"/>
</dbReference>
<evidence type="ECO:0000256" key="6">
    <source>
        <dbReference type="SAM" id="MobiDB-lite"/>
    </source>
</evidence>
<evidence type="ECO:0000256" key="2">
    <source>
        <dbReference type="ARBA" id="ARBA00022729"/>
    </source>
</evidence>
<keyword evidence="3 5" id="KW-0472">Membrane</keyword>
<evidence type="ECO:0000256" key="3">
    <source>
        <dbReference type="ARBA" id="ARBA00023136"/>
    </source>
</evidence>
<evidence type="ECO:0000313" key="9">
    <source>
        <dbReference type="EMBL" id="BAP56271.1"/>
    </source>
</evidence>
<dbReference type="Proteomes" id="UP000031623">
    <property type="component" value="Chromosome"/>
</dbReference>
<evidence type="ECO:0000313" key="10">
    <source>
        <dbReference type="Proteomes" id="UP000031623"/>
    </source>
</evidence>
<accession>A0A090BV56</accession>
<dbReference type="InterPro" id="IPR050330">
    <property type="entry name" value="Bact_OuterMem_StrucFunc"/>
</dbReference>
<comment type="subcellular location">
    <subcellularLocation>
        <location evidence="1">Cell outer membrane</location>
    </subcellularLocation>
</comment>
<dbReference type="InterPro" id="IPR006665">
    <property type="entry name" value="OmpA-like"/>
</dbReference>
<evidence type="ECO:0000256" key="4">
    <source>
        <dbReference type="ARBA" id="ARBA00023237"/>
    </source>
</evidence>
<evidence type="ECO:0000256" key="7">
    <source>
        <dbReference type="SAM" id="SignalP"/>
    </source>
</evidence>
<dbReference type="EMBL" id="AP014633">
    <property type="protein sequence ID" value="BAP56271.1"/>
    <property type="molecule type" value="Genomic_DNA"/>
</dbReference>
<feature type="compositionally biased region" description="Basic and acidic residues" evidence="6">
    <location>
        <begin position="153"/>
        <end position="170"/>
    </location>
</feature>
<dbReference type="CDD" id="cd07185">
    <property type="entry name" value="OmpA_C-like"/>
    <property type="match status" value="1"/>
</dbReference>
<dbReference type="GO" id="GO:0005509">
    <property type="term" value="F:calcium ion binding"/>
    <property type="evidence" value="ECO:0007669"/>
    <property type="project" value="InterPro"/>
</dbReference>
<reference evidence="9 10" key="1">
    <citation type="journal article" date="2014" name="ISME J.">
        <title>Ecophysiology of Thioploca ingrica as revealed by the complete genome sequence supplemented with proteomic evidence.</title>
        <authorList>
            <person name="Kojima H."/>
            <person name="Ogura Y."/>
            <person name="Yamamoto N."/>
            <person name="Togashi T."/>
            <person name="Mori H."/>
            <person name="Watanabe T."/>
            <person name="Nemoto F."/>
            <person name="Kurokawa K."/>
            <person name="Hayashi T."/>
            <person name="Fukui M."/>
        </authorList>
    </citation>
    <scope>NUCLEOTIDE SEQUENCE [LARGE SCALE GENOMIC DNA]</scope>
</reference>
<keyword evidence="2 7" id="KW-0732">Signal</keyword>
<keyword evidence="10" id="KW-1185">Reference proteome</keyword>
<dbReference type="SUPFAM" id="SSF103647">
    <property type="entry name" value="TSP type-3 repeat"/>
    <property type="match status" value="2"/>
</dbReference>
<evidence type="ECO:0000256" key="5">
    <source>
        <dbReference type="PROSITE-ProRule" id="PRU00473"/>
    </source>
</evidence>
<dbReference type="InterPro" id="IPR003367">
    <property type="entry name" value="Thrombospondin_3-like_rpt"/>
</dbReference>
<feature type="domain" description="OmpA-like" evidence="8">
    <location>
        <begin position="181"/>
        <end position="300"/>
    </location>
</feature>
<dbReference type="InterPro" id="IPR006664">
    <property type="entry name" value="OMP_bac"/>
</dbReference>
<dbReference type="PROSITE" id="PS51123">
    <property type="entry name" value="OMPA_2"/>
    <property type="match status" value="1"/>
</dbReference>
<dbReference type="GO" id="GO:0007155">
    <property type="term" value="P:cell adhesion"/>
    <property type="evidence" value="ECO:0007669"/>
    <property type="project" value="InterPro"/>
</dbReference>
<feature type="signal peptide" evidence="7">
    <location>
        <begin position="1"/>
        <end position="28"/>
    </location>
</feature>
<protein>
    <submittedName>
        <fullName evidence="9">OmpA/MotB protein</fullName>
    </submittedName>
</protein>
<dbReference type="OrthoDB" id="6195779at2"/>
<evidence type="ECO:0000256" key="1">
    <source>
        <dbReference type="ARBA" id="ARBA00004442"/>
    </source>
</evidence>
<dbReference type="InterPro" id="IPR036737">
    <property type="entry name" value="OmpA-like_sf"/>
</dbReference>
<name>A0A090BV56_9GAMM</name>
<sequence length="302" mass="33554">MLNRFSRKILIGIIAGTLWSTAMTSLLADNEERETYFLLNSEGNPVLTTREGECVQTPNTPNTPPKSFKECGSIGDRDGDGIPDDEDMCPDNTPEEISKGVYQDGPKKGCPIDTDNDGVPDYRDDCPNNTPLEISKGVDDRGCPLDSDGDGVPDYRDKCPGTPRDLKVDEDGCPISKGETTPDLVLVAEGDVLFDFDKYNLKPNGQRLLEGMLGKIDPSHTASIKVVGHTDPVGTDSYNMQLSNRRATTVANYFKSRIRDKDITAEGRGEKELVERLPGELQKAWHQRCRRVEVKIWEYQKK</sequence>
<feature type="region of interest" description="Disordered" evidence="6">
    <location>
        <begin position="97"/>
        <end position="175"/>
    </location>
</feature>